<dbReference type="GO" id="GO:0005829">
    <property type="term" value="C:cytosol"/>
    <property type="evidence" value="ECO:0007669"/>
    <property type="project" value="TreeGrafter"/>
</dbReference>
<dbReference type="PANTHER" id="PTHR43434:SF1">
    <property type="entry name" value="PHOSPHOGLYCOLATE PHOSPHATASE"/>
    <property type="match status" value="1"/>
</dbReference>
<dbReference type="Gene3D" id="3.40.50.1000">
    <property type="entry name" value="HAD superfamily/HAD-like"/>
    <property type="match status" value="1"/>
</dbReference>
<dbReference type="InParanoid" id="U5DL51"/>
<keyword evidence="2" id="KW-1185">Reference proteome</keyword>
<sequence>MNRDKLKLLVFDLDGVITSEQKYWNIARLTVWELLCSGDYLGLVNYFGGGDRVETRLQSVGDRVISEEFVYQLKSRAVNSNWDLTFFVFCLQLIGILAAHPDSIDILNRDRSLADNFQALGRELQGRDITARGSADVIDRFWQETRSLRGADVLDFVGEFATRTLGREVRCFDTRSELWQLCYENFQAWYEGKKGYVLPGDETVVPTDAIASTLARLSQTFTLAVATGRPKLETVPVLTDLGLLQYFDRDRIVTYDEVLAAESVLDNSIKLGKPHPFVIYKAARPEVDVAMLCSEEFRLDSADAIAYIGDAGSDVVAAQRAGCLSIGVLTGFAIANAVEQKRALLSGLGCNVILDSVLDLPRFLQRARSASTATTC</sequence>
<proteinExistence type="predicted"/>
<dbReference type="GO" id="GO:0008967">
    <property type="term" value="F:phosphoglycolate phosphatase activity"/>
    <property type="evidence" value="ECO:0007669"/>
    <property type="project" value="TreeGrafter"/>
</dbReference>
<reference evidence="1 2" key="1">
    <citation type="submission" date="2013-05" db="EMBL/GenBank/DDBJ databases">
        <title>Draft genome sequence of Rubidibacter lacunae KORDI 51-2.</title>
        <authorList>
            <person name="Choi D.H."/>
            <person name="Noh J.H."/>
            <person name="Kwon K.-K."/>
            <person name="Lee J.-H."/>
            <person name="Ryu J.-Y."/>
        </authorList>
    </citation>
    <scope>NUCLEOTIDE SEQUENCE [LARGE SCALE GENOMIC DNA]</scope>
    <source>
        <strain evidence="1 2">KORDI 51-2</strain>
    </source>
</reference>
<dbReference type="OrthoDB" id="2474611at2"/>
<organism evidence="1 2">
    <name type="scientific">Rubidibacter lacunae KORDI 51-2</name>
    <dbReference type="NCBI Taxonomy" id="582515"/>
    <lineage>
        <taxon>Bacteria</taxon>
        <taxon>Bacillati</taxon>
        <taxon>Cyanobacteriota</taxon>
        <taxon>Cyanophyceae</taxon>
        <taxon>Oscillatoriophycideae</taxon>
        <taxon>Chroococcales</taxon>
        <taxon>Aphanothecaceae</taxon>
        <taxon>Rubidibacter</taxon>
    </lineage>
</organism>
<dbReference type="AlphaFoldDB" id="U5DL51"/>
<evidence type="ECO:0000313" key="2">
    <source>
        <dbReference type="Proteomes" id="UP000016960"/>
    </source>
</evidence>
<dbReference type="GO" id="GO:0006281">
    <property type="term" value="P:DNA repair"/>
    <property type="evidence" value="ECO:0007669"/>
    <property type="project" value="TreeGrafter"/>
</dbReference>
<protein>
    <submittedName>
        <fullName evidence="1">Putative phosphatase</fullName>
    </submittedName>
</protein>
<dbReference type="SFLD" id="SFLDG01129">
    <property type="entry name" value="C1.5:_HAD__Beta-PGM__Phosphata"/>
    <property type="match status" value="1"/>
</dbReference>
<evidence type="ECO:0000313" key="1">
    <source>
        <dbReference type="EMBL" id="ERN41587.1"/>
    </source>
</evidence>
<name>U5DL51_9CHRO</name>
<dbReference type="InterPro" id="IPR023214">
    <property type="entry name" value="HAD_sf"/>
</dbReference>
<dbReference type="InterPro" id="IPR036412">
    <property type="entry name" value="HAD-like_sf"/>
</dbReference>
<comment type="caution">
    <text evidence="1">The sequence shown here is derived from an EMBL/GenBank/DDBJ whole genome shotgun (WGS) entry which is preliminary data.</text>
</comment>
<dbReference type="RefSeq" id="WP_022606654.1">
    <property type="nucleotide sequence ID" value="NZ_ASSJ01000047.1"/>
</dbReference>
<dbReference type="eggNOG" id="COG0546">
    <property type="taxonomic scope" value="Bacteria"/>
</dbReference>
<dbReference type="SUPFAM" id="SSF56784">
    <property type="entry name" value="HAD-like"/>
    <property type="match status" value="1"/>
</dbReference>
<dbReference type="SFLD" id="SFLDS00003">
    <property type="entry name" value="Haloacid_Dehalogenase"/>
    <property type="match status" value="1"/>
</dbReference>
<dbReference type="PANTHER" id="PTHR43434">
    <property type="entry name" value="PHOSPHOGLYCOLATE PHOSPHATASE"/>
    <property type="match status" value="1"/>
</dbReference>
<accession>U5DL51</accession>
<gene>
    <name evidence="1" type="ORF">KR51_00018060</name>
</gene>
<dbReference type="STRING" id="582515.KR51_00018060"/>
<dbReference type="Proteomes" id="UP000016960">
    <property type="component" value="Unassembled WGS sequence"/>
</dbReference>
<dbReference type="EMBL" id="ASSJ01000047">
    <property type="protein sequence ID" value="ERN41587.1"/>
    <property type="molecule type" value="Genomic_DNA"/>
</dbReference>
<dbReference type="InterPro" id="IPR050155">
    <property type="entry name" value="HAD-like_hydrolase_sf"/>
</dbReference>
<dbReference type="Pfam" id="PF00702">
    <property type="entry name" value="Hydrolase"/>
    <property type="match status" value="1"/>
</dbReference>